<evidence type="ECO:0000259" key="2">
    <source>
        <dbReference type="SMART" id="SM00316"/>
    </source>
</evidence>
<feature type="domain" description="S1 motif" evidence="2">
    <location>
        <begin position="64"/>
        <end position="124"/>
    </location>
</feature>
<dbReference type="OrthoDB" id="9801597at2"/>
<dbReference type="InterPro" id="IPR040764">
    <property type="entry name" value="CvfB_WH"/>
</dbReference>
<dbReference type="GO" id="GO:0003676">
    <property type="term" value="F:nucleic acid binding"/>
    <property type="evidence" value="ECO:0007669"/>
    <property type="project" value="InterPro"/>
</dbReference>
<gene>
    <name evidence="3" type="ORF">CQA58_02825</name>
</gene>
<reference evidence="3 4" key="1">
    <citation type="submission" date="2018-04" db="EMBL/GenBank/DDBJ databases">
        <title>Novel Campyloabacter and Helicobacter Species and Strains.</title>
        <authorList>
            <person name="Mannion A.J."/>
            <person name="Shen Z."/>
            <person name="Fox J.G."/>
        </authorList>
    </citation>
    <scope>NUCLEOTIDE SEQUENCE [LARGE SCALE GENOMIC DNA]</scope>
    <source>
        <strain evidence="3 4">MIT 04-9366</strain>
    </source>
</reference>
<feature type="domain" description="S1 motif" evidence="2">
    <location>
        <begin position="135"/>
        <end position="197"/>
    </location>
</feature>
<dbReference type="EMBL" id="NXLV01000003">
    <property type="protein sequence ID" value="RDU71496.1"/>
    <property type="molecule type" value="Genomic_DNA"/>
</dbReference>
<dbReference type="InterPro" id="IPR039566">
    <property type="entry name" value="CvfB_S1_st"/>
</dbReference>
<evidence type="ECO:0000313" key="3">
    <source>
        <dbReference type="EMBL" id="RDU71496.1"/>
    </source>
</evidence>
<keyword evidence="4" id="KW-1185">Reference proteome</keyword>
<dbReference type="Proteomes" id="UP000257045">
    <property type="component" value="Unassembled WGS sequence"/>
</dbReference>
<dbReference type="AlphaFoldDB" id="A0A3D8J2Q4"/>
<dbReference type="RefSeq" id="WP_115569207.1">
    <property type="nucleotide sequence ID" value="NZ_NXLV01000003.1"/>
</dbReference>
<evidence type="ECO:0000256" key="1">
    <source>
        <dbReference type="PIRNR" id="PIRNR012524"/>
    </source>
</evidence>
<dbReference type="Pfam" id="PF13509">
    <property type="entry name" value="S1_2"/>
    <property type="match status" value="1"/>
</dbReference>
<dbReference type="PIRSF" id="PIRSF012524">
    <property type="entry name" value="YitL_S1"/>
    <property type="match status" value="1"/>
</dbReference>
<dbReference type="Pfam" id="PF17783">
    <property type="entry name" value="WHD_CvfB"/>
    <property type="match status" value="1"/>
</dbReference>
<comment type="caution">
    <text evidence="3">The sequence shown here is derived from an EMBL/GenBank/DDBJ whole genome shotgun (WGS) entry which is preliminary data.</text>
</comment>
<dbReference type="SMART" id="SM00316">
    <property type="entry name" value="S1"/>
    <property type="match status" value="3"/>
</dbReference>
<comment type="similarity">
    <text evidence="1">Belongs to the CvfB family.</text>
</comment>
<dbReference type="PANTHER" id="PTHR37296:SF1">
    <property type="entry name" value="CONSERVED VIRULENCE FACTOR B"/>
    <property type="match status" value="1"/>
</dbReference>
<proteinExistence type="inferred from homology"/>
<dbReference type="InterPro" id="IPR003029">
    <property type="entry name" value="S1_domain"/>
</dbReference>
<organism evidence="3 4">
    <name type="scientific">Helicobacter brantae</name>
    <dbReference type="NCBI Taxonomy" id="375927"/>
    <lineage>
        <taxon>Bacteria</taxon>
        <taxon>Pseudomonadati</taxon>
        <taxon>Campylobacterota</taxon>
        <taxon>Epsilonproteobacteria</taxon>
        <taxon>Campylobacterales</taxon>
        <taxon>Helicobacteraceae</taxon>
        <taxon>Helicobacter</taxon>
    </lineage>
</organism>
<accession>A0A3D8J2Q4</accession>
<dbReference type="InterPro" id="IPR036388">
    <property type="entry name" value="WH-like_DNA-bd_sf"/>
</dbReference>
<dbReference type="Gene3D" id="2.40.50.140">
    <property type="entry name" value="Nucleic acid-binding proteins"/>
    <property type="match status" value="2"/>
</dbReference>
<dbReference type="InterPro" id="IPR012340">
    <property type="entry name" value="NA-bd_OB-fold"/>
</dbReference>
<feature type="domain" description="S1 motif" evidence="2">
    <location>
        <begin position="1"/>
        <end position="59"/>
    </location>
</feature>
<evidence type="ECO:0000313" key="4">
    <source>
        <dbReference type="Proteomes" id="UP000257045"/>
    </source>
</evidence>
<sequence>MVGTYVSLEIKKMLPFGAIMGDEEILLPRKYVPKEALIGDRLEVFVYTDSEDRIIATTLKPYGTLGEIVALEVVDILSNGVYLDLGIAKDIFLPLKNPYALKRSQKVVVKIEKDKEGRLLANAHLKLLPCKDRSKTYQELPALISRKTPLGFECVVEGKYQGLLYSSEVFAPLKIGEQVRVSVKKVRNDGKLDLKLTQEDEAEVLLKILKERGNTLALSNESDPQEIYKICGMSKKSFKRAVAKLGDRLEKSQEGITLLR</sequence>
<name>A0A3D8J2Q4_9HELI</name>
<dbReference type="PANTHER" id="PTHR37296">
    <property type="entry name" value="CONSERVED VIRULENCE FACTOR B"/>
    <property type="match status" value="1"/>
</dbReference>
<dbReference type="Gene3D" id="1.10.10.10">
    <property type="entry name" value="Winged helix-like DNA-binding domain superfamily/Winged helix DNA-binding domain"/>
    <property type="match status" value="1"/>
</dbReference>
<protein>
    <recommendedName>
        <fullName evidence="2">S1 motif domain-containing protein</fullName>
    </recommendedName>
</protein>
<dbReference type="InterPro" id="IPR014464">
    <property type="entry name" value="CvfB_fam"/>
</dbReference>